<dbReference type="CDD" id="cd06661">
    <property type="entry name" value="GGCT_like"/>
    <property type="match status" value="1"/>
</dbReference>
<evidence type="ECO:0000256" key="1">
    <source>
        <dbReference type="ARBA" id="ARBA00009662"/>
    </source>
</evidence>
<comment type="similarity">
    <text evidence="1">Belongs to the gamma-glutamylcyclotransferase family. ChaC subfamily.</text>
</comment>
<comment type="catalytic activity">
    <reaction evidence="5 6">
        <text>glutathione = L-cysteinylglycine + 5-oxo-L-proline</text>
        <dbReference type="Rhea" id="RHEA:47724"/>
        <dbReference type="ChEBI" id="CHEBI:57925"/>
        <dbReference type="ChEBI" id="CHEBI:58402"/>
        <dbReference type="ChEBI" id="CHEBI:61694"/>
        <dbReference type="EC" id="4.3.2.7"/>
    </reaction>
</comment>
<dbReference type="PANTHER" id="PTHR12192">
    <property type="entry name" value="CATION TRANSPORT PROTEIN CHAC-RELATED"/>
    <property type="match status" value="1"/>
</dbReference>
<evidence type="ECO:0000313" key="7">
    <source>
        <dbReference type="EMBL" id="KAK6293946.1"/>
    </source>
</evidence>
<dbReference type="EC" id="4.3.2.7" evidence="6"/>
<evidence type="ECO:0000256" key="4">
    <source>
        <dbReference type="ARBA" id="ARBA00045227"/>
    </source>
</evidence>
<dbReference type="InterPro" id="IPR000884">
    <property type="entry name" value="TSP1_rpt"/>
</dbReference>
<dbReference type="Pfam" id="PF04752">
    <property type="entry name" value="ChaC"/>
    <property type="match status" value="1"/>
</dbReference>
<comment type="caution">
    <text evidence="7">The sequence shown here is derived from an EMBL/GenBank/DDBJ whole genome shotgun (WGS) entry which is preliminary data.</text>
</comment>
<dbReference type="InterPro" id="IPR013024">
    <property type="entry name" value="GGCT-like"/>
</dbReference>
<dbReference type="GO" id="GO:0005737">
    <property type="term" value="C:cytoplasm"/>
    <property type="evidence" value="ECO:0007669"/>
    <property type="project" value="TreeGrafter"/>
</dbReference>
<dbReference type="GO" id="GO:0061928">
    <property type="term" value="F:glutathione specific gamma-glutamylcyclotransferase activity"/>
    <property type="evidence" value="ECO:0007669"/>
    <property type="project" value="UniProtKB-EC"/>
</dbReference>
<proteinExistence type="inferred from homology"/>
<accession>A0AAN8QBT0</accession>
<keyword evidence="2" id="KW-1015">Disulfide bond</keyword>
<dbReference type="InterPro" id="IPR006840">
    <property type="entry name" value="ChaC"/>
</dbReference>
<keyword evidence="3 6" id="KW-0456">Lyase</keyword>
<evidence type="ECO:0000256" key="3">
    <source>
        <dbReference type="ARBA" id="ARBA00023239"/>
    </source>
</evidence>
<dbReference type="SUPFAM" id="SSF110857">
    <property type="entry name" value="Gamma-glutamyl cyclotransferase-like"/>
    <property type="match status" value="1"/>
</dbReference>
<dbReference type="PANTHER" id="PTHR12192:SF2">
    <property type="entry name" value="GLUTATHIONE-SPECIFIC GAMMA-GLUTAMYLCYCLOTRANSFERASE 2"/>
    <property type="match status" value="1"/>
</dbReference>
<dbReference type="GO" id="GO:0003839">
    <property type="term" value="F:gamma-glutamylcyclotransferase activity"/>
    <property type="evidence" value="ECO:0007669"/>
    <property type="project" value="UniProtKB-UniRule"/>
</dbReference>
<name>A0AAN8QBT0_9TELE</name>
<dbReference type="Proteomes" id="UP001356427">
    <property type="component" value="Unassembled WGS sequence"/>
</dbReference>
<organism evidence="7 8">
    <name type="scientific">Coregonus suidteri</name>
    <dbReference type="NCBI Taxonomy" id="861788"/>
    <lineage>
        <taxon>Eukaryota</taxon>
        <taxon>Metazoa</taxon>
        <taxon>Chordata</taxon>
        <taxon>Craniata</taxon>
        <taxon>Vertebrata</taxon>
        <taxon>Euteleostomi</taxon>
        <taxon>Actinopterygii</taxon>
        <taxon>Neopterygii</taxon>
        <taxon>Teleostei</taxon>
        <taxon>Protacanthopterygii</taxon>
        <taxon>Salmoniformes</taxon>
        <taxon>Salmonidae</taxon>
        <taxon>Coregoninae</taxon>
        <taxon>Coregonus</taxon>
    </lineage>
</organism>
<dbReference type="SMART" id="SM00209">
    <property type="entry name" value="TSP1"/>
    <property type="match status" value="2"/>
</dbReference>
<dbReference type="EMBL" id="JAGTTL010000036">
    <property type="protein sequence ID" value="KAK6293946.1"/>
    <property type="molecule type" value="Genomic_DNA"/>
</dbReference>
<protein>
    <recommendedName>
        <fullName evidence="6">Gamma-glutamylcyclotransferase</fullName>
        <ecNumber evidence="6">4.3.2.7</ecNumber>
    </recommendedName>
</protein>
<evidence type="ECO:0000313" key="8">
    <source>
        <dbReference type="Proteomes" id="UP001356427"/>
    </source>
</evidence>
<dbReference type="SUPFAM" id="SSF82895">
    <property type="entry name" value="TSP-1 type 1 repeat"/>
    <property type="match status" value="2"/>
</dbReference>
<reference evidence="7 8" key="1">
    <citation type="submission" date="2021-04" db="EMBL/GenBank/DDBJ databases">
        <authorList>
            <person name="De Guttry C."/>
            <person name="Zahm M."/>
            <person name="Klopp C."/>
            <person name="Cabau C."/>
            <person name="Louis A."/>
            <person name="Berthelot C."/>
            <person name="Parey E."/>
            <person name="Roest Crollius H."/>
            <person name="Montfort J."/>
            <person name="Robinson-Rechavi M."/>
            <person name="Bucao C."/>
            <person name="Bouchez O."/>
            <person name="Gislard M."/>
            <person name="Lluch J."/>
            <person name="Milhes M."/>
            <person name="Lampietro C."/>
            <person name="Lopez Roques C."/>
            <person name="Donnadieu C."/>
            <person name="Braasch I."/>
            <person name="Desvignes T."/>
            <person name="Postlethwait J."/>
            <person name="Bobe J."/>
            <person name="Wedekind C."/>
            <person name="Guiguen Y."/>
        </authorList>
    </citation>
    <scope>NUCLEOTIDE SEQUENCE [LARGE SCALE GENOMIC DNA]</scope>
    <source>
        <strain evidence="7">Cs_M1</strain>
        <tissue evidence="7">Blood</tissue>
    </source>
</reference>
<dbReference type="Gene3D" id="2.20.100.10">
    <property type="entry name" value="Thrombospondin type-1 (TSP1) repeat"/>
    <property type="match status" value="2"/>
</dbReference>
<dbReference type="FunFam" id="3.10.490.10:FF:000003">
    <property type="entry name" value="Gamma-glutamylcyclotransferase"/>
    <property type="match status" value="1"/>
</dbReference>
<evidence type="ECO:0000256" key="2">
    <source>
        <dbReference type="ARBA" id="ARBA00023157"/>
    </source>
</evidence>
<evidence type="ECO:0000256" key="6">
    <source>
        <dbReference type="RuleBase" id="RU363081"/>
    </source>
</evidence>
<dbReference type="Pfam" id="PF00090">
    <property type="entry name" value="TSP_1"/>
    <property type="match status" value="2"/>
</dbReference>
<dbReference type="PROSITE" id="PS50092">
    <property type="entry name" value="TSP1"/>
    <property type="match status" value="2"/>
</dbReference>
<dbReference type="InterPro" id="IPR036568">
    <property type="entry name" value="GGCT-like_sf"/>
</dbReference>
<dbReference type="FunFam" id="2.20.100.10:FF:000001">
    <property type="entry name" value="semaphorin-5A isoform X1"/>
    <property type="match status" value="1"/>
</dbReference>
<evidence type="ECO:0000256" key="5">
    <source>
        <dbReference type="ARBA" id="ARBA00048073"/>
    </source>
</evidence>
<gene>
    <name evidence="7" type="ORF">J4Q44_G00362720</name>
</gene>
<keyword evidence="8" id="KW-1185">Reference proteome</keyword>
<dbReference type="Gene3D" id="3.10.490.10">
    <property type="entry name" value="Gamma-glutamyl cyclotransferase-like"/>
    <property type="match status" value="1"/>
</dbReference>
<dbReference type="GO" id="GO:0006751">
    <property type="term" value="P:glutathione catabolic process"/>
    <property type="evidence" value="ECO:0007669"/>
    <property type="project" value="UniProtKB-UniRule"/>
</dbReference>
<comment type="function">
    <text evidence="4 6">Catalyzes the cleavage of glutathione into 5-oxo-L-proline and a Cys-Gly dipeptide. Acts specifically on glutathione, but not on other gamma-glutamyl peptides.</text>
</comment>
<dbReference type="InterPro" id="IPR036383">
    <property type="entry name" value="TSP1_rpt_sf"/>
</dbReference>
<dbReference type="AlphaFoldDB" id="A0AAN8QBT0"/>
<sequence length="356" mass="39096">MWVFGYGSLIWKVDFPYEEKRVGFITGFSRRFWQGSTDHRGVPGKPGRVVTLVEDPEGCVWGVAYKLPSGREQEVKRYLDHREKGGYRVIAVNFHPRPSVTPTRHTDTPHAPSQALLYIGSNDNPDYLGPAPLELIANQIVDAVGPSGRNTEYLFSLAEALRTLLPEDSDTHLFSLEDLEGKAVCQQATCPPVACSSPSFPDGGCCPVCLALGSEDGWSPWSEWTECSVTCGRGFQQRGRSCDDVFTSCSDSSLQTRRCTLGSCESRVHVNSGWGLWSPWSACSVSCGSGLVMRVRLCNFPPLSTRDSGCHGNTTETHPCDTTTLSNCRDLGTMVFLVTMQCVVWQWADDSSAGVF</sequence>